<reference evidence="5" key="1">
    <citation type="submission" date="2021-03" db="EMBL/GenBank/DDBJ databases">
        <authorList>
            <person name="Tagirdzhanova G."/>
        </authorList>
    </citation>
    <scope>NUCLEOTIDE SEQUENCE</scope>
</reference>
<dbReference type="AlphaFoldDB" id="A0A8H3J341"/>
<keyword evidence="2" id="KW-0808">Transferase</keyword>
<dbReference type="GO" id="GO:0008171">
    <property type="term" value="F:O-methyltransferase activity"/>
    <property type="evidence" value="ECO:0007669"/>
    <property type="project" value="InterPro"/>
</dbReference>
<comment type="caution">
    <text evidence="5">The sequence shown here is derived from an EMBL/GenBank/DDBJ whole genome shotgun (WGS) entry which is preliminary data.</text>
</comment>
<dbReference type="SUPFAM" id="SSF53335">
    <property type="entry name" value="S-adenosyl-L-methionine-dependent methyltransferases"/>
    <property type="match status" value="1"/>
</dbReference>
<dbReference type="PROSITE" id="PS51683">
    <property type="entry name" value="SAM_OMT_II"/>
    <property type="match status" value="1"/>
</dbReference>
<dbReference type="InterPro" id="IPR016461">
    <property type="entry name" value="COMT-like"/>
</dbReference>
<keyword evidence="1" id="KW-0489">Methyltransferase</keyword>
<evidence type="ECO:0000313" key="5">
    <source>
        <dbReference type="EMBL" id="CAF9939719.1"/>
    </source>
</evidence>
<dbReference type="InterPro" id="IPR001077">
    <property type="entry name" value="COMT_C"/>
</dbReference>
<dbReference type="EMBL" id="CAJPDT010000122">
    <property type="protein sequence ID" value="CAF9939719.1"/>
    <property type="molecule type" value="Genomic_DNA"/>
</dbReference>
<evidence type="ECO:0000256" key="3">
    <source>
        <dbReference type="ARBA" id="ARBA00022691"/>
    </source>
</evidence>
<sequence length="327" mass="35709">MEAAPDPTLQGLTARLDESSKIISDCTSQNGLLELSFDANGPAQFPVPPSSPEAHIARLQLLEAAKLLERLVRGPIEAANRIAANAVWHALSKTHIADADEQAARYTDQLSAHPIDNEEPTSSGFQLANKTDLTVFDYFDEVKPKRAERFGLAMSSLSLPGGIFDSAHVLRSFDWASLGTATVADVGGGQGHISRVIAEASPNMSFVVQDYANPSAVGEEALPTNLCSRFEFMPHHFFTAQPDLSNRGEVVFYIRLILHDWPNKYCIRILRNLIPALKNGSKVLVNESILPPVGAVNRALEKLGKYVRSSSPAVQTIQDVDADWLWL</sequence>
<dbReference type="OrthoDB" id="1606438at2759"/>
<dbReference type="PANTHER" id="PTHR43712:SF12">
    <property type="entry name" value="STERIGMATOCYSTIN 8-O-METHYLTRANSFERASE"/>
    <property type="match status" value="1"/>
</dbReference>
<dbReference type="Pfam" id="PF00891">
    <property type="entry name" value="Methyltransf_2"/>
    <property type="match status" value="1"/>
</dbReference>
<dbReference type="PANTHER" id="PTHR43712">
    <property type="entry name" value="PUTATIVE (AFU_ORTHOLOGUE AFUA_4G14580)-RELATED"/>
    <property type="match status" value="1"/>
</dbReference>
<dbReference type="GO" id="GO:0032259">
    <property type="term" value="P:methylation"/>
    <property type="evidence" value="ECO:0007669"/>
    <property type="project" value="UniProtKB-KW"/>
</dbReference>
<proteinExistence type="predicted"/>
<accession>A0A8H3J341</accession>
<dbReference type="Proteomes" id="UP000664534">
    <property type="component" value="Unassembled WGS sequence"/>
</dbReference>
<evidence type="ECO:0000256" key="2">
    <source>
        <dbReference type="ARBA" id="ARBA00022679"/>
    </source>
</evidence>
<feature type="domain" description="O-methyltransferase C-terminal" evidence="4">
    <location>
        <begin position="167"/>
        <end position="292"/>
    </location>
</feature>
<evidence type="ECO:0000256" key="1">
    <source>
        <dbReference type="ARBA" id="ARBA00022603"/>
    </source>
</evidence>
<evidence type="ECO:0000313" key="6">
    <source>
        <dbReference type="Proteomes" id="UP000664534"/>
    </source>
</evidence>
<keyword evidence="6" id="KW-1185">Reference proteome</keyword>
<keyword evidence="3" id="KW-0949">S-adenosyl-L-methionine</keyword>
<evidence type="ECO:0000259" key="4">
    <source>
        <dbReference type="Pfam" id="PF00891"/>
    </source>
</evidence>
<dbReference type="Gene3D" id="3.40.50.150">
    <property type="entry name" value="Vaccinia Virus protein VP39"/>
    <property type="match status" value="1"/>
</dbReference>
<gene>
    <name evidence="5" type="ORF">IMSHALPRED_001609</name>
</gene>
<protein>
    <recommendedName>
        <fullName evidence="4">O-methyltransferase C-terminal domain-containing protein</fullName>
    </recommendedName>
</protein>
<organism evidence="5 6">
    <name type="scientific">Imshaugia aleurites</name>
    <dbReference type="NCBI Taxonomy" id="172621"/>
    <lineage>
        <taxon>Eukaryota</taxon>
        <taxon>Fungi</taxon>
        <taxon>Dikarya</taxon>
        <taxon>Ascomycota</taxon>
        <taxon>Pezizomycotina</taxon>
        <taxon>Lecanoromycetes</taxon>
        <taxon>OSLEUM clade</taxon>
        <taxon>Lecanoromycetidae</taxon>
        <taxon>Lecanorales</taxon>
        <taxon>Lecanorineae</taxon>
        <taxon>Parmeliaceae</taxon>
        <taxon>Imshaugia</taxon>
    </lineage>
</organism>
<name>A0A8H3J341_9LECA</name>
<dbReference type="InterPro" id="IPR029063">
    <property type="entry name" value="SAM-dependent_MTases_sf"/>
</dbReference>